<dbReference type="OrthoDB" id="6278596at2759"/>
<evidence type="ECO:0000313" key="5">
    <source>
        <dbReference type="Proteomes" id="UP000054166"/>
    </source>
</evidence>
<dbReference type="InterPro" id="IPR021773">
    <property type="entry name" value="TPC11"/>
</dbReference>
<feature type="compositionally biased region" description="Low complexity" evidence="1">
    <location>
        <begin position="105"/>
        <end position="114"/>
    </location>
</feature>
<feature type="region of interest" description="Disordered" evidence="1">
    <location>
        <begin position="20"/>
        <end position="45"/>
    </location>
</feature>
<dbReference type="InterPro" id="IPR012880">
    <property type="entry name" value="Gryzun"/>
</dbReference>
<evidence type="ECO:0000313" key="4">
    <source>
        <dbReference type="EMBL" id="KIM82568.1"/>
    </source>
</evidence>
<reference evidence="5" key="2">
    <citation type="submission" date="2015-01" db="EMBL/GenBank/DDBJ databases">
        <title>Evolutionary Origins and Diversification of the Mycorrhizal Mutualists.</title>
        <authorList>
            <consortium name="DOE Joint Genome Institute"/>
            <consortium name="Mycorrhizal Genomics Consortium"/>
            <person name="Kohler A."/>
            <person name="Kuo A."/>
            <person name="Nagy L.G."/>
            <person name="Floudas D."/>
            <person name="Copeland A."/>
            <person name="Barry K.W."/>
            <person name="Cichocki N."/>
            <person name="Veneault-Fourrey C."/>
            <person name="LaButti K."/>
            <person name="Lindquist E.A."/>
            <person name="Lipzen A."/>
            <person name="Lundell T."/>
            <person name="Morin E."/>
            <person name="Murat C."/>
            <person name="Riley R."/>
            <person name="Ohm R."/>
            <person name="Sun H."/>
            <person name="Tunlid A."/>
            <person name="Henrissat B."/>
            <person name="Grigoriev I.V."/>
            <person name="Hibbett D.S."/>
            <person name="Martin F."/>
        </authorList>
    </citation>
    <scope>NUCLEOTIDE SEQUENCE [LARGE SCALE GENOMIC DNA]</scope>
    <source>
        <strain evidence="5">F 1598</strain>
    </source>
</reference>
<reference evidence="4 5" key="1">
    <citation type="submission" date="2014-04" db="EMBL/GenBank/DDBJ databases">
        <authorList>
            <consortium name="DOE Joint Genome Institute"/>
            <person name="Kuo A."/>
            <person name="Tarkka M."/>
            <person name="Buscot F."/>
            <person name="Kohler A."/>
            <person name="Nagy L.G."/>
            <person name="Floudas D."/>
            <person name="Copeland A."/>
            <person name="Barry K.W."/>
            <person name="Cichocki N."/>
            <person name="Veneault-Fourrey C."/>
            <person name="LaButti K."/>
            <person name="Lindquist E.A."/>
            <person name="Lipzen A."/>
            <person name="Lundell T."/>
            <person name="Morin E."/>
            <person name="Murat C."/>
            <person name="Sun H."/>
            <person name="Tunlid A."/>
            <person name="Henrissat B."/>
            <person name="Grigoriev I.V."/>
            <person name="Hibbett D.S."/>
            <person name="Martin F."/>
            <person name="Nordberg H.P."/>
            <person name="Cantor M.N."/>
            <person name="Hua S.X."/>
        </authorList>
    </citation>
    <scope>NUCLEOTIDE SEQUENCE [LARGE SCALE GENOMIC DNA]</scope>
    <source>
        <strain evidence="4 5">F 1598</strain>
    </source>
</reference>
<dbReference type="Proteomes" id="UP000054166">
    <property type="component" value="Unassembled WGS sequence"/>
</dbReference>
<dbReference type="InParanoid" id="A0A0C3B8E9"/>
<feature type="domain" description="Trafficking protein particle complex subunit 11" evidence="3">
    <location>
        <begin position="508"/>
        <end position="615"/>
    </location>
</feature>
<name>A0A0C3B8E9_PILCF</name>
<dbReference type="Pfam" id="PF07919">
    <property type="entry name" value="Gryzun"/>
    <property type="match status" value="1"/>
</dbReference>
<feature type="compositionally biased region" description="Low complexity" evidence="1">
    <location>
        <begin position="933"/>
        <end position="945"/>
    </location>
</feature>
<feature type="domain" description="Trafficking protein particle complex subunit 11" evidence="3">
    <location>
        <begin position="345"/>
        <end position="494"/>
    </location>
</feature>
<sequence length="1264" mass="141253">MNSYPPELLTQLAPVMFVAGLDPPPAFPGTPQSPPATPTSQQQQDPFTLLTLRLRESFLSQRKPSIWAAEKSKTFQIIPVDKAVRFPPRKLQPPADDPTNSAAHSPLSPLTPSSPLFPDGLIAPIWIRKHTNLVPSVFVLFLRLFELPPHMPRSPLDPPDVEREKEREQEERRRDTELSAEVAQRKKSTSERGIKLTVVLTASRRMLDDPSLDARLTYIRRQSGLDSRAALFVLSPVSVAELNDFVRSLQDALYESAVDYYTTHSKRVRRKRNRHSQASVSYNPANPNAIRLRPEGWTVRYEYKMACFAEFRGEVEVALKHYQDAYATLVIMFGSTAILPPRTKRWAEAKVLADSINVKVCKLYLYNNEHGLALSYHTTHMRKFSDFSRGWGIGEETFEFWSWMARQHRILAELLEQGTRSTLKIPSHRPPPAALATANITTPISGAQAQRGVFELDSMQSLGLNPSHALQHPGFYYYMAARCTEKRRERFLLLIEADGSTLAPGYVNEKKVDHLTIILELYTKSYELFKKYSPINSQNLNQGRLTLWIAYRIAQTYYDSGKFDMAVRFFERIAKTYRREKWGSMLRPLLSTWYACAQQLGAVELSVKLLIEMLGHGTMDNNETYGAEDLVKLLKSTSPSTDAPLIVDLSESEPIFDSMVVFWSPEVKVGEAAAFQLSLTAPSNVDISCLPITSLAIHFTEDFAPLIVRHVDSNSVPEALTRRVDLGHVSTADHKKEDVQTDLRWKPGSKFVFTGTMSSDVPMVMNVSKVVLTLEEHSWNIEVPFDSFTLRAGSIPIVKWLCSLDPVQYFPIAREIYSTVNVRHRPHQLLVSLSHHAPAFLDEEYPIVMDITNADDRDVAVVVDVLLQPTDIDHAVNHIVFDDERSSGLIKGVSFGVVPPGVNVLKTLYLVNTGAAGDRILDISIQSRTMPKSSSSGPASVSRDSQSYPSDTSETLQTLTVPTVTPITISYDVGYRRALAERPGPADLALYDSEFWDDREGGEALVSARMETMGPYSLDVKSAKLIRHDDKYARVLDSAIDHDDDASFPAEYLPGDEFSDICRISLAPDEEYDYASESIPGPGEYEITWRRILPNGEHFALSTSHFPLPSLRPPSDGLIALMSVPPAATLHVPISMSLKIRNLHPSRSANVTVQLEPDLSDAFVVSGLRSGRVPILLPGGEEELIWRLIPVECGYAKVPKIKVMDRRTMSTGEIESEGEVVKVVDVRWDRRAARDDVTDARRSIESLSGGGGPAAGVTTILVLP</sequence>
<evidence type="ECO:0000259" key="2">
    <source>
        <dbReference type="Pfam" id="PF07919"/>
    </source>
</evidence>
<gene>
    <name evidence="4" type="ORF">PILCRDRAFT_820427</name>
</gene>
<feature type="compositionally biased region" description="Basic and acidic residues" evidence="1">
    <location>
        <begin position="160"/>
        <end position="177"/>
    </location>
</feature>
<dbReference type="Pfam" id="PF11817">
    <property type="entry name" value="Foie-gras_1"/>
    <property type="match status" value="2"/>
</dbReference>
<keyword evidence="5" id="KW-1185">Reference proteome</keyword>
<dbReference type="STRING" id="765440.A0A0C3B8E9"/>
<dbReference type="HOGENOM" id="CLU_003572_2_0_1"/>
<feature type="region of interest" description="Disordered" evidence="1">
    <location>
        <begin position="928"/>
        <end position="955"/>
    </location>
</feature>
<feature type="domain" description="Gryzun putative trafficking through Golgi" evidence="2">
    <location>
        <begin position="657"/>
        <end position="875"/>
    </location>
</feature>
<feature type="region of interest" description="Disordered" evidence="1">
    <location>
        <begin position="152"/>
        <end position="186"/>
    </location>
</feature>
<evidence type="ECO:0000256" key="1">
    <source>
        <dbReference type="SAM" id="MobiDB-lite"/>
    </source>
</evidence>
<evidence type="ECO:0000259" key="3">
    <source>
        <dbReference type="Pfam" id="PF11817"/>
    </source>
</evidence>
<dbReference type="PANTHER" id="PTHR14374">
    <property type="entry name" value="FOIE GRAS"/>
    <property type="match status" value="1"/>
</dbReference>
<dbReference type="EMBL" id="KN832994">
    <property type="protein sequence ID" value="KIM82568.1"/>
    <property type="molecule type" value="Genomic_DNA"/>
</dbReference>
<dbReference type="PANTHER" id="PTHR14374:SF0">
    <property type="entry name" value="TRAFFICKING PROTEIN PARTICLE COMPLEX SUBUNIT 11"/>
    <property type="match status" value="1"/>
</dbReference>
<feature type="compositionally biased region" description="Pro residues" evidence="1">
    <location>
        <begin position="22"/>
        <end position="37"/>
    </location>
</feature>
<accession>A0A0C3B8E9</accession>
<dbReference type="AlphaFoldDB" id="A0A0C3B8E9"/>
<protein>
    <recommendedName>
        <fullName evidence="6">Trafficking protein particle complex subunit 11 domain-containing protein</fullName>
    </recommendedName>
</protein>
<organism evidence="4 5">
    <name type="scientific">Piloderma croceum (strain F 1598)</name>
    <dbReference type="NCBI Taxonomy" id="765440"/>
    <lineage>
        <taxon>Eukaryota</taxon>
        <taxon>Fungi</taxon>
        <taxon>Dikarya</taxon>
        <taxon>Basidiomycota</taxon>
        <taxon>Agaricomycotina</taxon>
        <taxon>Agaricomycetes</taxon>
        <taxon>Agaricomycetidae</taxon>
        <taxon>Atheliales</taxon>
        <taxon>Atheliaceae</taxon>
        <taxon>Piloderma</taxon>
    </lineage>
</organism>
<evidence type="ECO:0008006" key="6">
    <source>
        <dbReference type="Google" id="ProtNLM"/>
    </source>
</evidence>
<feature type="region of interest" description="Disordered" evidence="1">
    <location>
        <begin position="87"/>
        <end position="114"/>
    </location>
</feature>
<proteinExistence type="predicted"/>